<keyword evidence="1" id="KW-0812">Transmembrane</keyword>
<keyword evidence="1" id="KW-0472">Membrane</keyword>
<evidence type="ECO:0000313" key="3">
    <source>
        <dbReference type="Proteomes" id="UP000584587"/>
    </source>
</evidence>
<feature type="transmembrane region" description="Helical" evidence="1">
    <location>
        <begin position="171"/>
        <end position="192"/>
    </location>
</feature>
<dbReference type="EMBL" id="JAAVVK010000001">
    <property type="protein sequence ID" value="NKE38195.1"/>
    <property type="molecule type" value="Genomic_DNA"/>
</dbReference>
<organism evidence="2 3">
    <name type="scientific">Spiroplasma platyhelix PALS-1</name>
    <dbReference type="NCBI Taxonomy" id="1276218"/>
    <lineage>
        <taxon>Bacteria</taxon>
        <taxon>Bacillati</taxon>
        <taxon>Mycoplasmatota</taxon>
        <taxon>Mollicutes</taxon>
        <taxon>Entomoplasmatales</taxon>
        <taxon>Spiroplasmataceae</taxon>
        <taxon>Spiroplasma</taxon>
    </lineage>
</organism>
<reference evidence="2 3" key="1">
    <citation type="submission" date="2020-04" db="EMBL/GenBank/DDBJ databases">
        <title>Complete genome sequence of Spiroplasma platyhelix ATCC 51748, an insect isolate.</title>
        <authorList>
            <person name="Green E.A."/>
            <person name="Klassen J.L."/>
        </authorList>
    </citation>
    <scope>NUCLEOTIDE SEQUENCE [LARGE SCALE GENOMIC DNA]</scope>
    <source>
        <strain evidence="2 3">PALS-1</strain>
    </source>
</reference>
<feature type="transmembrane region" description="Helical" evidence="1">
    <location>
        <begin position="69"/>
        <end position="88"/>
    </location>
</feature>
<name>A0A846TRR1_9MOLU</name>
<keyword evidence="3" id="KW-1185">Reference proteome</keyword>
<feature type="transmembrane region" description="Helical" evidence="1">
    <location>
        <begin position="12"/>
        <end position="33"/>
    </location>
</feature>
<feature type="transmembrane region" description="Helical" evidence="1">
    <location>
        <begin position="227"/>
        <end position="248"/>
    </location>
</feature>
<feature type="transmembrane region" description="Helical" evidence="1">
    <location>
        <begin position="100"/>
        <end position="119"/>
    </location>
</feature>
<evidence type="ECO:0008006" key="4">
    <source>
        <dbReference type="Google" id="ProtNLM"/>
    </source>
</evidence>
<gene>
    <name evidence="2" type="ORF">HER12_00275</name>
</gene>
<keyword evidence="1" id="KW-1133">Transmembrane helix</keyword>
<evidence type="ECO:0000256" key="1">
    <source>
        <dbReference type="SAM" id="Phobius"/>
    </source>
</evidence>
<sequence length="273" mass="31845">MQLHTNKRKHYLILTLMFSVIIITSIALIIQFISSAVESVEINSAVENPNNLWVASGPWARIWNSLSTFTIQSNILVLVFFLLVLVNYLMKTKVKWVNSYFNLATTVYITITMIIFWVALFKPLLETTNFQTTFGVLNFINTFLLHLITPVLAIVFYFLTAGNQKWAGRTTVIKALPATIGYMFAYLAYALIKGSFVGQIKIKEDTTFVDYSYPYFFLNIKENLGTFFLYFFIILILFLFLFAIYYFYNNWKYQKNHAQKIENKKELLKAILF</sequence>
<accession>A0A846TRR1</accession>
<evidence type="ECO:0000313" key="2">
    <source>
        <dbReference type="EMBL" id="NKE38195.1"/>
    </source>
</evidence>
<dbReference type="Proteomes" id="UP000584587">
    <property type="component" value="Unassembled WGS sequence"/>
</dbReference>
<dbReference type="RefSeq" id="WP_168104673.1">
    <property type="nucleotide sequence ID" value="NZ_CP051215.1"/>
</dbReference>
<dbReference type="AlphaFoldDB" id="A0A846TRR1"/>
<feature type="transmembrane region" description="Helical" evidence="1">
    <location>
        <begin position="139"/>
        <end position="159"/>
    </location>
</feature>
<proteinExistence type="predicted"/>
<comment type="caution">
    <text evidence="2">The sequence shown here is derived from an EMBL/GenBank/DDBJ whole genome shotgun (WGS) entry which is preliminary data.</text>
</comment>
<protein>
    <recommendedName>
        <fullName evidence="4">Transmembrane protein</fullName>
    </recommendedName>
</protein>